<dbReference type="SUPFAM" id="SSF52540">
    <property type="entry name" value="P-loop containing nucleoside triphosphate hydrolases"/>
    <property type="match status" value="1"/>
</dbReference>
<evidence type="ECO:0000313" key="1">
    <source>
        <dbReference type="EMBL" id="KAB3525465.1"/>
    </source>
</evidence>
<dbReference type="InterPro" id="IPR027417">
    <property type="entry name" value="P-loop_NTPase"/>
</dbReference>
<comment type="caution">
    <text evidence="1">The sequence shown here is derived from an EMBL/GenBank/DDBJ whole genome shotgun (WGS) entry which is preliminary data.</text>
</comment>
<evidence type="ECO:0000313" key="2">
    <source>
        <dbReference type="Proteomes" id="UP000465601"/>
    </source>
</evidence>
<dbReference type="Gene3D" id="3.40.50.300">
    <property type="entry name" value="P-loop containing nucleotide triphosphate hydrolases"/>
    <property type="match status" value="1"/>
</dbReference>
<dbReference type="EMBL" id="WBZB01000067">
    <property type="protein sequence ID" value="KAB3525465.1"/>
    <property type="molecule type" value="Genomic_DNA"/>
</dbReference>
<dbReference type="AlphaFoldDB" id="A0A833MCI0"/>
<gene>
    <name evidence="1" type="ORF">F8153_15335</name>
</gene>
<keyword evidence="2" id="KW-1185">Reference proteome</keyword>
<proteinExistence type="predicted"/>
<dbReference type="OrthoDB" id="1981678at2"/>
<organism evidence="1 2">
    <name type="scientific">Alkaliphilus serpentinus</name>
    <dbReference type="NCBI Taxonomy" id="1482731"/>
    <lineage>
        <taxon>Bacteria</taxon>
        <taxon>Bacillati</taxon>
        <taxon>Bacillota</taxon>
        <taxon>Clostridia</taxon>
        <taxon>Peptostreptococcales</taxon>
        <taxon>Natronincolaceae</taxon>
        <taxon>Alkaliphilus</taxon>
    </lineage>
</organism>
<reference evidence="1 2" key="1">
    <citation type="submission" date="2019-10" db="EMBL/GenBank/DDBJ databases">
        <title>Alkaliphilus serpentinus sp. nov. and Alkaliphilus pronyensis sp. nov., two novel anaerobic alkaliphilic species isolated from the serpentinized-hosted hydrothermal field of the Prony Bay (New Caledonia).</title>
        <authorList>
            <person name="Postec A."/>
        </authorList>
    </citation>
    <scope>NUCLEOTIDE SEQUENCE [LARGE SCALE GENOMIC DNA]</scope>
    <source>
        <strain evidence="1 2">LacT</strain>
    </source>
</reference>
<accession>A0A833MCI0</accession>
<dbReference type="Proteomes" id="UP000465601">
    <property type="component" value="Unassembled WGS sequence"/>
</dbReference>
<name>A0A833MCI0_9FIRM</name>
<protein>
    <submittedName>
        <fullName evidence="1">Pilus assembly protein CpaF</fullName>
    </submittedName>
</protein>
<sequence length="621" mass="72915">MNKILISLILLVFILCLLKFFKFNKKYLKVSYEVDEDKYHIDVLTTYIKNTFDEILKVNLYDMNLSKEEFHKKFHNRNQLRKALKSCTYGDVNAKNYIKDYIKDILLKSYKIDEGNINKVKNFDRPKELTVQDKFDILLYIYKQRHGYRGMEQLIVENQLDKPKENEDGISYIITAAEIEDIYFSRVKRIRSFEDKLNIIVQRIYQRYKGYGVIDEIRDMKIDGVSGGVSGIPSTFHEEIDFRESLNIIASLPFSHDSVWIFFKGKTIHLSFLSFGSEKELIRVCKNIYRYNNPGQLSESNGYKVNEMKDGSRVVVARPPFSESWVFFVRKFDSIEKEQPEDLIIDKNNHIPIGLIRWLIKGCRVTAVTGSQGTGKTTLLMSIIKYINPTFTLRIQEMAFELHLRRIYPLRNIVTFRETSTISGQEGLDLQKKTDGTVNILGEVATAPVASWMIQMAQVASLFTLFTHHAKTSENLVVALRNNLLQTGVFNNEAVAEKQVAEIINFDIHLNKDITGHRYIERITEVIPLSQHSKYPNNYKTQEGYEDKMAGFLETMEEFFHRMTDRKTFETRDIIRWEKGEYKIHQSLRKETFNEIIRHLTIEEEEDFKNFIHEHWGNCYE</sequence>